<reference evidence="2 3" key="1">
    <citation type="submission" date="2020-02" db="EMBL/GenBank/DDBJ databases">
        <authorList>
            <person name="Ferguson B K."/>
        </authorList>
    </citation>
    <scope>NUCLEOTIDE SEQUENCE [LARGE SCALE GENOMIC DNA]</scope>
</reference>
<evidence type="ECO:0000313" key="2">
    <source>
        <dbReference type="EMBL" id="CAB0042621.1"/>
    </source>
</evidence>
<gene>
    <name evidence="2" type="ORF">TBRA_LOCUS14232</name>
</gene>
<organism evidence="2 3">
    <name type="scientific">Trichogramma brassicae</name>
    <dbReference type="NCBI Taxonomy" id="86971"/>
    <lineage>
        <taxon>Eukaryota</taxon>
        <taxon>Metazoa</taxon>
        <taxon>Ecdysozoa</taxon>
        <taxon>Arthropoda</taxon>
        <taxon>Hexapoda</taxon>
        <taxon>Insecta</taxon>
        <taxon>Pterygota</taxon>
        <taxon>Neoptera</taxon>
        <taxon>Endopterygota</taxon>
        <taxon>Hymenoptera</taxon>
        <taxon>Apocrita</taxon>
        <taxon>Proctotrupomorpha</taxon>
        <taxon>Chalcidoidea</taxon>
        <taxon>Trichogrammatidae</taxon>
        <taxon>Trichogramma</taxon>
    </lineage>
</organism>
<dbReference type="OrthoDB" id="9974612at2759"/>
<protein>
    <submittedName>
        <fullName evidence="2">Uncharacterized protein</fullName>
    </submittedName>
</protein>
<evidence type="ECO:0000313" key="3">
    <source>
        <dbReference type="Proteomes" id="UP000479190"/>
    </source>
</evidence>
<keyword evidence="3" id="KW-1185">Reference proteome</keyword>
<dbReference type="EMBL" id="CADCXV010001212">
    <property type="protein sequence ID" value="CAB0042621.1"/>
    <property type="molecule type" value="Genomic_DNA"/>
</dbReference>
<dbReference type="Proteomes" id="UP000479190">
    <property type="component" value="Unassembled WGS sequence"/>
</dbReference>
<dbReference type="AlphaFoldDB" id="A0A6H5IYG9"/>
<feature type="region of interest" description="Disordered" evidence="1">
    <location>
        <begin position="44"/>
        <end position="71"/>
    </location>
</feature>
<feature type="compositionally biased region" description="Low complexity" evidence="1">
    <location>
        <begin position="44"/>
        <end position="59"/>
    </location>
</feature>
<name>A0A6H5IYG9_9HYME</name>
<sequence length="230" mass="25111">MVSGCWCPCVPSLGRRNTTSSSSSSSAQPQHQPEYYNHHQPAAAAVNGSSSAAARAGNNNKRRGGGGVGRPFSISAATERADMVQMFYYENRGKCCRKLLRYNGYPNKIDSRATRKYTETHLRTDGWSTAAAAAPQTLLCSTSCARLSTFRRRRVSICCSTQCSGYNAATITKTTTTTTTITITITTTTTTKMSEKSLTPDGRFHFSLEIGERQIRAFHYISRARGSCTS</sequence>
<accession>A0A6H5IYG9</accession>
<proteinExistence type="predicted"/>
<evidence type="ECO:0000256" key="1">
    <source>
        <dbReference type="SAM" id="MobiDB-lite"/>
    </source>
</evidence>